<evidence type="ECO:0000313" key="2">
    <source>
        <dbReference type="Proteomes" id="UP001060215"/>
    </source>
</evidence>
<gene>
    <name evidence="1" type="ORF">LOK49_LG10G02500</name>
</gene>
<protein>
    <submittedName>
        <fullName evidence="1">Uncharacterized protein</fullName>
    </submittedName>
</protein>
<keyword evidence="2" id="KW-1185">Reference proteome</keyword>
<dbReference type="Proteomes" id="UP001060215">
    <property type="component" value="Chromosome 10"/>
</dbReference>
<sequence>MLHSCIIFSQTGVDRHIKTMTRIVKIFFSKRDDGLDDGEIDSFIDKQQKLRNDTWMEQTKLVFFYQGKLLAKSATKIKHRDPTVPVVSWSNICNYDMFPSIALATVAERGKQQVTSSMQQGNISN</sequence>
<proteinExistence type="predicted"/>
<comment type="caution">
    <text evidence="1">The sequence shown here is derived from an EMBL/GenBank/DDBJ whole genome shotgun (WGS) entry which is preliminary data.</text>
</comment>
<reference evidence="1 2" key="1">
    <citation type="journal article" date="2022" name="Plant J.">
        <title>Chromosome-level genome of Camellia lanceoleosa provides a valuable resource for understanding genome evolution and self-incompatibility.</title>
        <authorList>
            <person name="Gong W."/>
            <person name="Xiao S."/>
            <person name="Wang L."/>
            <person name="Liao Z."/>
            <person name="Chang Y."/>
            <person name="Mo W."/>
            <person name="Hu G."/>
            <person name="Li W."/>
            <person name="Zhao G."/>
            <person name="Zhu H."/>
            <person name="Hu X."/>
            <person name="Ji K."/>
            <person name="Xiang X."/>
            <person name="Song Q."/>
            <person name="Yuan D."/>
            <person name="Jin S."/>
            <person name="Zhang L."/>
        </authorList>
    </citation>
    <scope>NUCLEOTIDE SEQUENCE [LARGE SCALE GENOMIC DNA]</scope>
    <source>
        <strain evidence="1">SQ_2022a</strain>
    </source>
</reference>
<evidence type="ECO:0000313" key="1">
    <source>
        <dbReference type="EMBL" id="KAI7998844.1"/>
    </source>
</evidence>
<organism evidence="1 2">
    <name type="scientific">Camellia lanceoleosa</name>
    <dbReference type="NCBI Taxonomy" id="1840588"/>
    <lineage>
        <taxon>Eukaryota</taxon>
        <taxon>Viridiplantae</taxon>
        <taxon>Streptophyta</taxon>
        <taxon>Embryophyta</taxon>
        <taxon>Tracheophyta</taxon>
        <taxon>Spermatophyta</taxon>
        <taxon>Magnoliopsida</taxon>
        <taxon>eudicotyledons</taxon>
        <taxon>Gunneridae</taxon>
        <taxon>Pentapetalae</taxon>
        <taxon>asterids</taxon>
        <taxon>Ericales</taxon>
        <taxon>Theaceae</taxon>
        <taxon>Camellia</taxon>
    </lineage>
</organism>
<accession>A0ACC0GD15</accession>
<name>A0ACC0GD15_9ERIC</name>
<dbReference type="EMBL" id="CM045767">
    <property type="protein sequence ID" value="KAI7998844.1"/>
    <property type="molecule type" value="Genomic_DNA"/>
</dbReference>